<gene>
    <name evidence="13" type="primary">mfd</name>
    <name evidence="17" type="ORF">BAZSYMA_ACONTIG00016_12</name>
    <name evidence="16" type="ORF">BAZSYMB_SCAFFOLD00001_10</name>
</gene>
<dbReference type="Gene3D" id="3.40.50.300">
    <property type="entry name" value="P-loop containing nucleotide triphosphate hydrolases"/>
    <property type="match status" value="2"/>
</dbReference>
<comment type="function">
    <text evidence="13">Couples transcription and DNA repair by recognizing RNA polymerase (RNAP) stalled at DNA lesions. Mediates ATP-dependent release of RNAP and its truncated transcript from the DNA, and recruitment of nucleotide excision repair machinery to the damaged site.</text>
</comment>
<evidence type="ECO:0000256" key="4">
    <source>
        <dbReference type="ARBA" id="ARBA00022763"/>
    </source>
</evidence>
<keyword evidence="3 13" id="KW-0547">Nucleotide-binding</keyword>
<dbReference type="PANTHER" id="PTHR47964:SF1">
    <property type="entry name" value="ATP-DEPENDENT DNA HELICASE HOMOLOG RECG, CHLOROPLASTIC"/>
    <property type="match status" value="1"/>
</dbReference>
<comment type="subcellular location">
    <subcellularLocation>
        <location evidence="1 13">Cytoplasm</location>
    </subcellularLocation>
</comment>
<keyword evidence="8 13" id="KW-0238">DNA-binding</keyword>
<evidence type="ECO:0000256" key="13">
    <source>
        <dbReference type="HAMAP-Rule" id="MF_00969"/>
    </source>
</evidence>
<dbReference type="InterPro" id="IPR036101">
    <property type="entry name" value="CarD-like/TRCF_RID_sf"/>
</dbReference>
<evidence type="ECO:0000313" key="18">
    <source>
        <dbReference type="Proteomes" id="UP000198559"/>
    </source>
</evidence>
<keyword evidence="5 13" id="KW-0378">Hydrolase</keyword>
<dbReference type="PANTHER" id="PTHR47964">
    <property type="entry name" value="ATP-DEPENDENT DNA HELICASE HOMOLOG RECG, CHLOROPLASTIC"/>
    <property type="match status" value="1"/>
</dbReference>
<dbReference type="SMART" id="SM01058">
    <property type="entry name" value="CarD_TRCF"/>
    <property type="match status" value="1"/>
</dbReference>
<evidence type="ECO:0000256" key="8">
    <source>
        <dbReference type="ARBA" id="ARBA00023125"/>
    </source>
</evidence>
<keyword evidence="9 13" id="KW-0234">DNA repair</keyword>
<reference evidence="18 19" key="2">
    <citation type="submission" date="2016-06" db="EMBL/GenBank/DDBJ databases">
        <authorList>
            <person name="Petersen J."/>
            <person name="Sayavedra L."/>
        </authorList>
    </citation>
    <scope>NUCLEOTIDE SEQUENCE [LARGE SCALE GENOMIC DNA]</scope>
    <source>
        <strain evidence="19">BazSymA</strain>
        <strain evidence="18">BazSymB</strain>
    </source>
</reference>
<comment type="similarity">
    <text evidence="10 13">In the N-terminal section; belongs to the UvrB family.</text>
</comment>
<dbReference type="InterPro" id="IPR014001">
    <property type="entry name" value="Helicase_ATP-bd"/>
</dbReference>
<dbReference type="InterPro" id="IPR041471">
    <property type="entry name" value="UvrB_inter"/>
</dbReference>
<dbReference type="FunFam" id="3.40.50.300:FF:000546">
    <property type="entry name" value="Transcription-repair-coupling factor"/>
    <property type="match status" value="1"/>
</dbReference>
<dbReference type="SUPFAM" id="SSF141259">
    <property type="entry name" value="CarD-like"/>
    <property type="match status" value="1"/>
</dbReference>
<name>A0A1H6L7H5_9GAMM</name>
<dbReference type="Gene3D" id="3.40.50.11140">
    <property type="match status" value="1"/>
</dbReference>
<dbReference type="Gene3D" id="2.40.10.170">
    <property type="match status" value="1"/>
</dbReference>
<dbReference type="FunFam" id="3.40.50.300:FF:000300">
    <property type="entry name" value="Transcription-repair-coupling factor"/>
    <property type="match status" value="1"/>
</dbReference>
<dbReference type="EMBL" id="CDSC02000258">
    <property type="protein sequence ID" value="SEH84425.1"/>
    <property type="molecule type" value="Genomic_DNA"/>
</dbReference>
<dbReference type="SUPFAM" id="SSF52540">
    <property type="entry name" value="P-loop containing nucleoside triphosphate hydrolases"/>
    <property type="match status" value="4"/>
</dbReference>
<keyword evidence="6" id="KW-0347">Helicase</keyword>
<dbReference type="Gene3D" id="3.30.2060.10">
    <property type="entry name" value="Penicillin-binding protein 1b domain"/>
    <property type="match status" value="1"/>
</dbReference>
<sequence>MQYLYPQGITPFKSGQKFYWGSLYGSAQALALIEFAKTQDNVILVVANDISHFDQLLKSLHFYNTGLDILRFDNWEVLAFDHFSPHPDITSSRLNTLSKLPSLKRGIVITTLESLTQQLCPLEFSKAYSFSLKVGAMLELQTFAQRLLKIGYNRVMKVMEHGEFSVKGSLIDIYPMGAKLPCRLDLFDQEIESIRLFDVSTQRSTETTKEVFLLPAREFATDKNSIEIFKENYQKAFDNISGFIYDEVTESRLPSGIEFYLSLFFTHTNTLFDYLPSDSIIATSEGFNSLVALTYDEINSRYQQASENFDRLPLPVEQVFIEKQQLFSQIKQRQQLLMSSSKNEEKLDHLNFASQLLPSLNINAQNKVPLNKFLVFEKKFSGKILIVCASEGRKSVLSDLLISHELKPNPVEGWQDFLSSDKKLCITNDELSEGLLTQDIAIITEVNLFGADVVKQQRRRRAKHKDFDEAIKSLVEIQIGDPIVHESYGVGRYLGLKTQTFDGLTQDFLMLEYAKGSKLMVPMTSLNLISRYSGASPETAPLHKLGTNQWTKAKQKAHEALHDIAAELLEIYAKRESQRGFAFPEPNDAYGSFVASFPFEETPDQIKTMGEVLADMQLHKPMDRLVCGDVGFGKTEIAMRAAFLAVEAGKQVAILVPTTLLANQHYASFKDRFINYPIEIKALSRFQSTKEQTQIKQKLLDGTCDIVIGTHKLIQGSIKYKQLGLVIIDEEHRFGVKQKESLKKMRGRSDILTMTATPIPRTLNMALGSLRELSIIATPPQGRSAIQTFVKEWDDDTIKEACSREMHRGGQIFVLHNDIDTIDNMAENLKSLMKNAHIRIAHGQMPSRELEQIMSDFYHGRFQILVCTTIIETGIDIPNANTIIINNAQNFGLAQLHQLRGRVGRSHHRAYAYLVIKSHQSLSDNAKKRLEAVESLEELGAGFMLANHDLEIRGAGDLLGDNQSGKISEIGFNLYHDLLKRTVDAMRVGKKININDPINHEVDIDTGLACIIPDTYLGDVHERLVLYKRIANGKDNDELKDLSIEMIDRFGLLPDPTKNLFATTRLKLFCEKIGINKVSIYDDKAHIIFSDKINIEPIKIINLVQTQPKTYQLKGQNQLIFKQEMPDNIERIELIEGLLKTLGA</sequence>
<evidence type="ECO:0000256" key="3">
    <source>
        <dbReference type="ARBA" id="ARBA00022741"/>
    </source>
</evidence>
<dbReference type="GO" id="GO:0006355">
    <property type="term" value="P:regulation of DNA-templated transcription"/>
    <property type="evidence" value="ECO:0007669"/>
    <property type="project" value="UniProtKB-UniRule"/>
</dbReference>
<dbReference type="RefSeq" id="WP_090716247.1">
    <property type="nucleotide sequence ID" value="NZ_CDSC02000258.1"/>
</dbReference>
<feature type="domain" description="Helicase C-terminal" evidence="15">
    <location>
        <begin position="785"/>
        <end position="951"/>
    </location>
</feature>
<dbReference type="InterPro" id="IPR027417">
    <property type="entry name" value="P-loop_NTPase"/>
</dbReference>
<evidence type="ECO:0000259" key="14">
    <source>
        <dbReference type="PROSITE" id="PS51192"/>
    </source>
</evidence>
<comment type="similarity">
    <text evidence="11 13">In the C-terminal section; belongs to the helicase family. RecG subfamily.</text>
</comment>
<dbReference type="NCBIfam" id="TIGR00580">
    <property type="entry name" value="mfd"/>
    <property type="match status" value="1"/>
</dbReference>
<dbReference type="GO" id="GO:0005737">
    <property type="term" value="C:cytoplasm"/>
    <property type="evidence" value="ECO:0007669"/>
    <property type="project" value="UniProtKB-SubCell"/>
</dbReference>
<dbReference type="PROSITE" id="PS51194">
    <property type="entry name" value="HELICASE_CTER"/>
    <property type="match status" value="1"/>
</dbReference>
<evidence type="ECO:0000256" key="7">
    <source>
        <dbReference type="ARBA" id="ARBA00022840"/>
    </source>
</evidence>
<dbReference type="Gene3D" id="3.40.50.11180">
    <property type="match status" value="1"/>
</dbReference>
<dbReference type="GO" id="GO:0016787">
    <property type="term" value="F:hydrolase activity"/>
    <property type="evidence" value="ECO:0007669"/>
    <property type="project" value="UniProtKB-KW"/>
</dbReference>
<dbReference type="EC" id="3.6.4.-" evidence="13"/>
<evidence type="ECO:0000256" key="9">
    <source>
        <dbReference type="ARBA" id="ARBA00023204"/>
    </source>
</evidence>
<dbReference type="InterPro" id="IPR001650">
    <property type="entry name" value="Helicase_C-like"/>
</dbReference>
<dbReference type="Pfam" id="PF17757">
    <property type="entry name" value="UvrB_inter"/>
    <property type="match status" value="1"/>
</dbReference>
<evidence type="ECO:0000256" key="1">
    <source>
        <dbReference type="ARBA" id="ARBA00004496"/>
    </source>
</evidence>
<dbReference type="AlphaFoldDB" id="A0A1H6L7H5"/>
<dbReference type="InterPro" id="IPR037235">
    <property type="entry name" value="TRCF-like_C_D7"/>
</dbReference>
<reference evidence="17" key="1">
    <citation type="submission" date="2016-06" db="EMBL/GenBank/DDBJ databases">
        <authorList>
            <person name="Olsen C.W."/>
            <person name="Carey S."/>
            <person name="Hinshaw L."/>
            <person name="Karasin A.I."/>
        </authorList>
    </citation>
    <scope>NUCLEOTIDE SEQUENCE [LARGE SCALE GENOMIC DNA]</scope>
    <source>
        <strain evidence="17">BazSymA</strain>
        <strain evidence="16">BazSymB</strain>
    </source>
</reference>
<keyword evidence="7 13" id="KW-0067">ATP-binding</keyword>
<dbReference type="Pfam" id="PF21132">
    <property type="entry name" value="MFD_D3"/>
    <property type="match status" value="1"/>
</dbReference>
<dbReference type="EMBL" id="CVUD02000116">
    <property type="protein sequence ID" value="SEH73994.1"/>
    <property type="molecule type" value="Genomic_DNA"/>
</dbReference>
<dbReference type="GO" id="GO:0005524">
    <property type="term" value="F:ATP binding"/>
    <property type="evidence" value="ECO:0007669"/>
    <property type="project" value="UniProtKB-UniRule"/>
</dbReference>
<dbReference type="HAMAP" id="MF_00969">
    <property type="entry name" value="TRCF"/>
    <property type="match status" value="1"/>
</dbReference>
<evidence type="ECO:0000313" key="19">
    <source>
        <dbReference type="Proteomes" id="UP000198988"/>
    </source>
</evidence>
<dbReference type="PROSITE" id="PS51192">
    <property type="entry name" value="HELICASE_ATP_BIND_1"/>
    <property type="match status" value="1"/>
</dbReference>
<accession>A0A1H6L7H5</accession>
<dbReference type="Pfam" id="PF00270">
    <property type="entry name" value="DEAD"/>
    <property type="match status" value="1"/>
</dbReference>
<evidence type="ECO:0000256" key="2">
    <source>
        <dbReference type="ARBA" id="ARBA00022490"/>
    </source>
</evidence>
<dbReference type="InterPro" id="IPR047112">
    <property type="entry name" value="RecG/Mfd"/>
</dbReference>
<evidence type="ECO:0000313" key="17">
    <source>
        <dbReference type="EMBL" id="SEH84425.1"/>
    </source>
</evidence>
<dbReference type="SMART" id="SM00487">
    <property type="entry name" value="DEXDc"/>
    <property type="match status" value="1"/>
</dbReference>
<dbReference type="STRING" id="235205.BAZSYMB_SCAFFOLD00001_10"/>
<proteinExistence type="inferred from homology"/>
<keyword evidence="4 13" id="KW-0227">DNA damage</keyword>
<dbReference type="SMART" id="SM00982">
    <property type="entry name" value="TRCF"/>
    <property type="match status" value="1"/>
</dbReference>
<dbReference type="InterPro" id="IPR003711">
    <property type="entry name" value="CarD-like/TRCF_RID"/>
</dbReference>
<feature type="domain" description="Helicase ATP-binding" evidence="14">
    <location>
        <begin position="615"/>
        <end position="776"/>
    </location>
</feature>
<dbReference type="Proteomes" id="UP000198559">
    <property type="component" value="Unassembled WGS sequence"/>
</dbReference>
<dbReference type="GO" id="GO:0003678">
    <property type="term" value="F:DNA helicase activity"/>
    <property type="evidence" value="ECO:0007669"/>
    <property type="project" value="TreeGrafter"/>
</dbReference>
<dbReference type="OrthoDB" id="9804325at2"/>
<dbReference type="Pfam" id="PF02559">
    <property type="entry name" value="CarD_TRCF_RID"/>
    <property type="match status" value="1"/>
</dbReference>
<evidence type="ECO:0000256" key="12">
    <source>
        <dbReference type="ARBA" id="ARBA00070128"/>
    </source>
</evidence>
<dbReference type="SMART" id="SM00490">
    <property type="entry name" value="HELICc"/>
    <property type="match status" value="1"/>
</dbReference>
<dbReference type="InterPro" id="IPR005118">
    <property type="entry name" value="TRCF_C"/>
</dbReference>
<dbReference type="Proteomes" id="UP000198988">
    <property type="component" value="Unassembled WGS sequence"/>
</dbReference>
<evidence type="ECO:0000256" key="5">
    <source>
        <dbReference type="ARBA" id="ARBA00022801"/>
    </source>
</evidence>
<dbReference type="GO" id="GO:0000716">
    <property type="term" value="P:transcription-coupled nucleotide-excision repair, DNA damage recognition"/>
    <property type="evidence" value="ECO:0007669"/>
    <property type="project" value="UniProtKB-UniRule"/>
</dbReference>
<evidence type="ECO:0000256" key="10">
    <source>
        <dbReference type="ARBA" id="ARBA00061104"/>
    </source>
</evidence>
<dbReference type="SUPFAM" id="SSF143517">
    <property type="entry name" value="TRCF domain-like"/>
    <property type="match status" value="1"/>
</dbReference>
<dbReference type="InterPro" id="IPR048635">
    <property type="entry name" value="MFD_D3"/>
</dbReference>
<evidence type="ECO:0000259" key="15">
    <source>
        <dbReference type="PROSITE" id="PS51194"/>
    </source>
</evidence>
<dbReference type="CDD" id="cd17991">
    <property type="entry name" value="DEXHc_TRCF"/>
    <property type="match status" value="1"/>
</dbReference>
<dbReference type="InterPro" id="IPR011545">
    <property type="entry name" value="DEAD/DEAH_box_helicase_dom"/>
</dbReference>
<dbReference type="InterPro" id="IPR004576">
    <property type="entry name" value="Mfd"/>
</dbReference>
<dbReference type="Pfam" id="PF03461">
    <property type="entry name" value="TRCF"/>
    <property type="match status" value="1"/>
</dbReference>
<dbReference type="Pfam" id="PF00271">
    <property type="entry name" value="Helicase_C"/>
    <property type="match status" value="1"/>
</dbReference>
<dbReference type="GO" id="GO:0003684">
    <property type="term" value="F:damaged DNA binding"/>
    <property type="evidence" value="ECO:0007669"/>
    <property type="project" value="InterPro"/>
</dbReference>
<protein>
    <recommendedName>
        <fullName evidence="12 13">Transcription-repair-coupling factor</fullName>
        <shortName evidence="13">TRCF</shortName>
        <ecNumber evidence="13">3.6.4.-</ecNumber>
    </recommendedName>
</protein>
<evidence type="ECO:0000256" key="6">
    <source>
        <dbReference type="ARBA" id="ARBA00022806"/>
    </source>
</evidence>
<evidence type="ECO:0000256" key="11">
    <source>
        <dbReference type="ARBA" id="ARBA00061399"/>
    </source>
</evidence>
<evidence type="ECO:0000313" key="16">
    <source>
        <dbReference type="EMBL" id="SEH73994.1"/>
    </source>
</evidence>
<organism evidence="17 19">
    <name type="scientific">Bathymodiolus azoricus thioautotrophic gill symbiont</name>
    <dbReference type="NCBI Taxonomy" id="235205"/>
    <lineage>
        <taxon>Bacteria</taxon>
        <taxon>Pseudomonadati</taxon>
        <taxon>Pseudomonadota</taxon>
        <taxon>Gammaproteobacteria</taxon>
        <taxon>sulfur-oxidizing symbionts</taxon>
    </lineage>
</organism>
<dbReference type="Gene3D" id="3.90.1150.50">
    <property type="entry name" value="Transcription-repair-coupling factor, D7 domain"/>
    <property type="match status" value="1"/>
</dbReference>
<keyword evidence="2 13" id="KW-0963">Cytoplasm</keyword>